<dbReference type="RefSeq" id="WP_093795816.1">
    <property type="nucleotide sequence ID" value="NZ_CP155571.1"/>
</dbReference>
<protein>
    <recommendedName>
        <fullName evidence="3">Reactivating factor for ethanolamine ammonia lyase</fullName>
    </recommendedName>
</protein>
<dbReference type="Gene3D" id="3.30.420.40">
    <property type="match status" value="1"/>
</dbReference>
<gene>
    <name evidence="1" type="ORF">SPACI_046180</name>
</gene>
<reference evidence="1" key="1">
    <citation type="submission" date="2024-05" db="EMBL/GenBank/DDBJ databases">
        <title>Isolation and characterization of Sporomusa carbonis sp. nov., a carboxydotrophic hydrogenogen in the genus of Sporomusa isolated from a charcoal burning pile.</title>
        <authorList>
            <person name="Boeer T."/>
            <person name="Rosenbaum F."/>
            <person name="Eysell L."/>
            <person name="Mueller V."/>
            <person name="Daniel R."/>
            <person name="Poehlein A."/>
        </authorList>
    </citation>
    <scope>NUCLEOTIDE SEQUENCE [LARGE SCALE GENOMIC DNA]</scope>
    <source>
        <strain evidence="1">DSM 3132</strain>
    </source>
</reference>
<dbReference type="InterPro" id="IPR050696">
    <property type="entry name" value="FtsA/MreB"/>
</dbReference>
<dbReference type="Pfam" id="PF06277">
    <property type="entry name" value="EutA"/>
    <property type="match status" value="1"/>
</dbReference>
<dbReference type="SUPFAM" id="SSF53067">
    <property type="entry name" value="Actin-like ATPase domain"/>
    <property type="match status" value="1"/>
</dbReference>
<dbReference type="InterPro" id="IPR043129">
    <property type="entry name" value="ATPase_NBD"/>
</dbReference>
<organism evidence="1 2">
    <name type="scientific">Sporomusa acidovorans (strain ATCC 49682 / DSM 3132 / Mol)</name>
    <dbReference type="NCBI Taxonomy" id="1123286"/>
    <lineage>
        <taxon>Bacteria</taxon>
        <taxon>Bacillati</taxon>
        <taxon>Bacillota</taxon>
        <taxon>Negativicutes</taxon>
        <taxon>Selenomonadales</taxon>
        <taxon>Sporomusaceae</taxon>
        <taxon>Sporomusa</taxon>
    </lineage>
</organism>
<dbReference type="PANTHER" id="PTHR32432:SF13">
    <property type="entry name" value="ETHANOLAMINE AMMONIA-LYASE REACTIVASE EUTA"/>
    <property type="match status" value="1"/>
</dbReference>
<evidence type="ECO:0000313" key="2">
    <source>
        <dbReference type="Proteomes" id="UP000216052"/>
    </source>
</evidence>
<dbReference type="PANTHER" id="PTHR32432">
    <property type="entry name" value="CELL DIVISION PROTEIN FTSA-RELATED"/>
    <property type="match status" value="1"/>
</dbReference>
<name>A0ABZ3J8S4_SPOA4</name>
<evidence type="ECO:0000313" key="1">
    <source>
        <dbReference type="EMBL" id="XFO74508.1"/>
    </source>
</evidence>
<dbReference type="PIRSF" id="PIRSF012293">
    <property type="entry name" value="EutA"/>
    <property type="match status" value="1"/>
</dbReference>
<accession>A0ABZ3J8S4</accession>
<sequence>MDKEITLTSIGIDIGTTTTQMVLSRLTLVNVMPGTQVPKIEISRKSVVYMGAVHFTPFLDRNRVDGAALRNLIAQEYECAGIQPKDVDTGAVIITGETAKKENASEIVHALAEFAGEFVVATAGPDLESVIAGKGAGAEEISKRLRIRVANLDIGGGTSNIAIFDRGVCIGTACINVGGRLFEVDTLSRRLTYISPSAQKLVQCLEKQRESALFPVDSPAEELAGIKACLNEMVCCVERVLFHLPIADSDAALVMTNHLPDMPLDGIVFSGGVARYIYQPQAENWWVHGDVGPLLAEAYRSSRAYKSLRVFQGEETIHATVLGAGVHTVSVSGSTVMASKAALPLRNIPAIYPELKTDGTWSWANLAANYDNSLYRTFAAVVPPLADTNFTTIVALARHLAQELLQISGTPKVVVAQQDIAKVLGQSLRCILPEQEIVCLDGIELKLGDFLDIAKPLPYEEAVPVIVKTLVFAR</sequence>
<dbReference type="InterPro" id="IPR009377">
    <property type="entry name" value="EutA"/>
</dbReference>
<keyword evidence="2" id="KW-1185">Reference proteome</keyword>
<proteinExistence type="predicted"/>
<dbReference type="EMBL" id="CP155571">
    <property type="protein sequence ID" value="XFO74508.1"/>
    <property type="molecule type" value="Genomic_DNA"/>
</dbReference>
<dbReference type="Proteomes" id="UP000216052">
    <property type="component" value="Chromosome"/>
</dbReference>
<evidence type="ECO:0008006" key="3">
    <source>
        <dbReference type="Google" id="ProtNLM"/>
    </source>
</evidence>